<protein>
    <submittedName>
        <fullName evidence="6">Transcription-repair-coupling factor</fullName>
        <ecNumber evidence="6">3.6.4.-</ecNumber>
    </submittedName>
</protein>
<dbReference type="SUPFAM" id="SSF52540">
    <property type="entry name" value="P-loop containing nucleoside triphosphate hydrolases"/>
    <property type="match status" value="1"/>
</dbReference>
<evidence type="ECO:0000313" key="7">
    <source>
        <dbReference type="Proteomes" id="UP000011919"/>
    </source>
</evidence>
<dbReference type="PATRIC" id="fig|1235279.3.peg.307"/>
<proteinExistence type="predicted"/>
<dbReference type="PROSITE" id="PS51194">
    <property type="entry name" value="HELICASE_CTER"/>
    <property type="match status" value="1"/>
</dbReference>
<dbReference type="Pfam" id="PF00271">
    <property type="entry name" value="Helicase_C"/>
    <property type="match status" value="1"/>
</dbReference>
<feature type="domain" description="Helicase ATP-binding" evidence="4">
    <location>
        <begin position="148"/>
        <end position="300"/>
    </location>
</feature>
<dbReference type="EMBL" id="AOFT01000001">
    <property type="protein sequence ID" value="EMR07967.1"/>
    <property type="molecule type" value="Genomic_DNA"/>
</dbReference>
<dbReference type="Proteomes" id="UP000011919">
    <property type="component" value="Unassembled WGS sequence"/>
</dbReference>
<dbReference type="GO" id="GO:0006310">
    <property type="term" value="P:DNA recombination"/>
    <property type="evidence" value="ECO:0007669"/>
    <property type="project" value="TreeGrafter"/>
</dbReference>
<keyword evidence="1" id="KW-0547">Nucleotide-binding</keyword>
<dbReference type="InterPro" id="IPR006935">
    <property type="entry name" value="Helicase/UvrB_N"/>
</dbReference>
<dbReference type="InterPro" id="IPR014001">
    <property type="entry name" value="Helicase_ATP-bd"/>
</dbReference>
<dbReference type="GO" id="GO:0006270">
    <property type="term" value="P:DNA replication initiation"/>
    <property type="evidence" value="ECO:0007669"/>
    <property type="project" value="TreeGrafter"/>
</dbReference>
<dbReference type="Gene3D" id="3.40.50.300">
    <property type="entry name" value="P-loop containing nucleotide triphosphate hydrolases"/>
    <property type="match status" value="2"/>
</dbReference>
<dbReference type="eggNOG" id="COG4098">
    <property type="taxonomic scope" value="Bacteria"/>
</dbReference>
<evidence type="ECO:0000313" key="6">
    <source>
        <dbReference type="EMBL" id="EMR07967.1"/>
    </source>
</evidence>
<dbReference type="PANTHER" id="PTHR30580:SF1">
    <property type="entry name" value="COMF OPERON PROTEIN 1"/>
    <property type="match status" value="1"/>
</dbReference>
<evidence type="ECO:0000259" key="4">
    <source>
        <dbReference type="PROSITE" id="PS51192"/>
    </source>
</evidence>
<keyword evidence="3" id="KW-0238">DNA-binding</keyword>
<feature type="domain" description="Helicase C-terminal" evidence="5">
    <location>
        <begin position="327"/>
        <end position="479"/>
    </location>
</feature>
<keyword evidence="2" id="KW-0067">ATP-binding</keyword>
<dbReference type="GO" id="GO:0005524">
    <property type="term" value="F:ATP binding"/>
    <property type="evidence" value="ECO:0007669"/>
    <property type="project" value="UniProtKB-KW"/>
</dbReference>
<dbReference type="PANTHER" id="PTHR30580">
    <property type="entry name" value="PRIMOSOMAL PROTEIN N"/>
    <property type="match status" value="1"/>
</dbReference>
<dbReference type="GO" id="GO:0043138">
    <property type="term" value="F:3'-5' DNA helicase activity"/>
    <property type="evidence" value="ECO:0007669"/>
    <property type="project" value="TreeGrafter"/>
</dbReference>
<dbReference type="Pfam" id="PF04851">
    <property type="entry name" value="ResIII"/>
    <property type="match status" value="1"/>
</dbReference>
<dbReference type="InterPro" id="IPR001650">
    <property type="entry name" value="Helicase_C-like"/>
</dbReference>
<dbReference type="AlphaFoldDB" id="M7NL90"/>
<dbReference type="SMART" id="SM00487">
    <property type="entry name" value="DEXDc"/>
    <property type="match status" value="1"/>
</dbReference>
<dbReference type="EC" id="3.6.4.-" evidence="6"/>
<keyword evidence="7" id="KW-1185">Reference proteome</keyword>
<dbReference type="PROSITE" id="PS51192">
    <property type="entry name" value="HELICASE_ATP_BIND_1"/>
    <property type="match status" value="1"/>
</dbReference>
<dbReference type="GO" id="GO:0006302">
    <property type="term" value="P:double-strand break repair"/>
    <property type="evidence" value="ECO:0007669"/>
    <property type="project" value="TreeGrafter"/>
</dbReference>
<gene>
    <name evidence="6" type="primary">mfd_1</name>
    <name evidence="6" type="ORF">C772_00296</name>
</gene>
<evidence type="ECO:0000256" key="1">
    <source>
        <dbReference type="ARBA" id="ARBA00022741"/>
    </source>
</evidence>
<comment type="caution">
    <text evidence="6">The sequence shown here is derived from an EMBL/GenBank/DDBJ whole genome shotgun (WGS) entry which is preliminary data.</text>
</comment>
<evidence type="ECO:0000256" key="3">
    <source>
        <dbReference type="ARBA" id="ARBA00023125"/>
    </source>
</evidence>
<dbReference type="GO" id="GO:0016787">
    <property type="term" value="F:hydrolase activity"/>
    <property type="evidence" value="ECO:0007669"/>
    <property type="project" value="UniProtKB-KW"/>
</dbReference>
<reference evidence="6 7" key="1">
    <citation type="journal article" date="2013" name="Genome Announc.">
        <title>Draft Genome Sequence of Bhargavaea cecembensis Strain DSE10T, Isolated from a Deep-Sea Sediment Sample Collected at a Depth of 5,904 m from the Chagos-Laccadive Ridge System in the Indian Ocean.</title>
        <authorList>
            <person name="Shivaji S."/>
            <person name="Ara S."/>
            <person name="Begum Z."/>
            <person name="Ruth M."/>
            <person name="Singh A."/>
            <person name="Kumar Pinnaka A."/>
        </authorList>
    </citation>
    <scope>NUCLEOTIDE SEQUENCE [LARGE SCALE GENOMIC DNA]</scope>
    <source>
        <strain evidence="6 7">DSE10</strain>
    </source>
</reference>
<name>M7NL90_9BACL</name>
<accession>M7NL90</accession>
<dbReference type="STRING" id="1235279.C772_00296"/>
<keyword evidence="6" id="KW-0378">Hydrolase</keyword>
<dbReference type="GO" id="GO:0003677">
    <property type="term" value="F:DNA binding"/>
    <property type="evidence" value="ECO:0007669"/>
    <property type="project" value="UniProtKB-KW"/>
</dbReference>
<dbReference type="SMART" id="SM00490">
    <property type="entry name" value="HELICc"/>
    <property type="match status" value="1"/>
</dbReference>
<sequence length="479" mass="52979">MQVPCSENSVQRGRGGIGIHDELQKFLQGRIWLRELLPVGKEEAGDLIREGLIGTVPGVATIRKWHGGTHSRCSRCLTEDARHFHAFNCRKCGKVCRYCRHCLNMGRVAECDELVYWCGPERRTACNAVLTWEGRLTPLQERAAGELEESLLDGKPHLLHAVCGAGKTEILFRPVHRLLSEGKRVCIATPRTDVVLELLPRFEKAIGGTVIHGLYGGSGNGEGLAGLVIATTHQLYRFREAFDAVIVDEADAFPYSFDRTLRLAVRKALKPGGVLAVVTATPSPAILSEIGREGRRSVIPVRFHGHPLPVPRIVPLFGYRKRISAGKMPERLKAWTEERLKRKEPFLIFFPSVPLMEQCLPLFSHLDAGIGAVHATHPDRRDLVMALREGRIPGLLTTTILERGITIPRLQIAVAGSENVVFDRSAIIQISGRAGRSPEHPDGDVVLFHHGVTPEMDAAVREIRRLNREGVKTIGLPAL</sequence>
<organism evidence="6 7">
    <name type="scientific">Bhargavaea cecembensis DSE10</name>
    <dbReference type="NCBI Taxonomy" id="1235279"/>
    <lineage>
        <taxon>Bacteria</taxon>
        <taxon>Bacillati</taxon>
        <taxon>Bacillota</taxon>
        <taxon>Bacilli</taxon>
        <taxon>Bacillales</taxon>
        <taxon>Caryophanaceae</taxon>
        <taxon>Bhargavaea</taxon>
    </lineage>
</organism>
<evidence type="ECO:0000259" key="5">
    <source>
        <dbReference type="PROSITE" id="PS51194"/>
    </source>
</evidence>
<evidence type="ECO:0000256" key="2">
    <source>
        <dbReference type="ARBA" id="ARBA00022840"/>
    </source>
</evidence>
<dbReference type="InterPro" id="IPR027417">
    <property type="entry name" value="P-loop_NTPase"/>
</dbReference>